<name>A0ABD1TQK7_9LAMI</name>
<sequence length="143" mass="16127">MRSYLQPLWRRGSLVKEVLPNHTKEVLPITGPTQSLYRGVLPGQTSSPSGPTESYEGGPTYRWSYPTFMERKFTHQGCPTHSGLTESHKGGPTYNLYGEGVPSSRRSYLQQWVEPLRDHCDGGWRLAMTAEQVTEVVVYGVRI</sequence>
<reference evidence="3" key="1">
    <citation type="submission" date="2024-07" db="EMBL/GenBank/DDBJ databases">
        <title>Two chromosome-level genome assemblies of Korean endemic species Abeliophyllum distichum and Forsythia ovata (Oleaceae).</title>
        <authorList>
            <person name="Jang H."/>
        </authorList>
    </citation>
    <scope>NUCLEOTIDE SEQUENCE [LARGE SCALE GENOMIC DNA]</scope>
</reference>
<evidence type="ECO:0000256" key="1">
    <source>
        <dbReference type="SAM" id="MobiDB-lite"/>
    </source>
</evidence>
<dbReference type="Proteomes" id="UP001604277">
    <property type="component" value="Unassembled WGS sequence"/>
</dbReference>
<comment type="caution">
    <text evidence="2">The sequence shown here is derived from an EMBL/GenBank/DDBJ whole genome shotgun (WGS) entry which is preliminary data.</text>
</comment>
<evidence type="ECO:0000313" key="3">
    <source>
        <dbReference type="Proteomes" id="UP001604277"/>
    </source>
</evidence>
<dbReference type="EMBL" id="JBFOLJ010000008">
    <property type="protein sequence ID" value="KAL2514848.1"/>
    <property type="molecule type" value="Genomic_DNA"/>
</dbReference>
<gene>
    <name evidence="2" type="ORF">Fot_28819</name>
</gene>
<protein>
    <submittedName>
        <fullName evidence="2">Uncharacterized protein</fullName>
    </submittedName>
</protein>
<proteinExistence type="predicted"/>
<organism evidence="2 3">
    <name type="scientific">Forsythia ovata</name>
    <dbReference type="NCBI Taxonomy" id="205694"/>
    <lineage>
        <taxon>Eukaryota</taxon>
        <taxon>Viridiplantae</taxon>
        <taxon>Streptophyta</taxon>
        <taxon>Embryophyta</taxon>
        <taxon>Tracheophyta</taxon>
        <taxon>Spermatophyta</taxon>
        <taxon>Magnoliopsida</taxon>
        <taxon>eudicotyledons</taxon>
        <taxon>Gunneridae</taxon>
        <taxon>Pentapetalae</taxon>
        <taxon>asterids</taxon>
        <taxon>lamiids</taxon>
        <taxon>Lamiales</taxon>
        <taxon>Oleaceae</taxon>
        <taxon>Forsythieae</taxon>
        <taxon>Forsythia</taxon>
    </lineage>
</organism>
<accession>A0ABD1TQK7</accession>
<feature type="compositionally biased region" description="Polar residues" evidence="1">
    <location>
        <begin position="43"/>
        <end position="52"/>
    </location>
</feature>
<evidence type="ECO:0000313" key="2">
    <source>
        <dbReference type="EMBL" id="KAL2514848.1"/>
    </source>
</evidence>
<feature type="region of interest" description="Disordered" evidence="1">
    <location>
        <begin position="37"/>
        <end position="58"/>
    </location>
</feature>
<keyword evidence="3" id="KW-1185">Reference proteome</keyword>
<dbReference type="AlphaFoldDB" id="A0ABD1TQK7"/>